<accession>A0A9P0DB51</accession>
<protein>
    <submittedName>
        <fullName evidence="2">Uncharacterized protein</fullName>
    </submittedName>
</protein>
<keyword evidence="3" id="KW-1185">Reference proteome</keyword>
<name>A0A9P0DB51_9CUCU</name>
<feature type="region of interest" description="Disordered" evidence="1">
    <location>
        <begin position="97"/>
        <end position="121"/>
    </location>
</feature>
<dbReference type="Proteomes" id="UP001153636">
    <property type="component" value="Chromosome 9"/>
</dbReference>
<organism evidence="2 3">
    <name type="scientific">Psylliodes chrysocephalus</name>
    <dbReference type="NCBI Taxonomy" id="3402493"/>
    <lineage>
        <taxon>Eukaryota</taxon>
        <taxon>Metazoa</taxon>
        <taxon>Ecdysozoa</taxon>
        <taxon>Arthropoda</taxon>
        <taxon>Hexapoda</taxon>
        <taxon>Insecta</taxon>
        <taxon>Pterygota</taxon>
        <taxon>Neoptera</taxon>
        <taxon>Endopterygota</taxon>
        <taxon>Coleoptera</taxon>
        <taxon>Polyphaga</taxon>
        <taxon>Cucujiformia</taxon>
        <taxon>Chrysomeloidea</taxon>
        <taxon>Chrysomelidae</taxon>
        <taxon>Galerucinae</taxon>
        <taxon>Alticini</taxon>
        <taxon>Psylliodes</taxon>
    </lineage>
</organism>
<gene>
    <name evidence="2" type="ORF">PSYICH_LOCUS15183</name>
</gene>
<dbReference type="OrthoDB" id="6744404at2759"/>
<proteinExistence type="predicted"/>
<reference evidence="2" key="1">
    <citation type="submission" date="2022-01" db="EMBL/GenBank/DDBJ databases">
        <authorList>
            <person name="King R."/>
        </authorList>
    </citation>
    <scope>NUCLEOTIDE SEQUENCE</scope>
</reference>
<feature type="compositionally biased region" description="Low complexity" evidence="1">
    <location>
        <begin position="107"/>
        <end position="121"/>
    </location>
</feature>
<sequence length="428" mass="47973">MKESTNKEDKVIETLEGEELTEGNIIVPEAGLSVTYLREPSCTKASYNVQYNLVNCSTSLNNFNENGKKSKRNKNVTASEEASNKLIELEKEKVGLDKSFPTSSSTPDLSSEPPDLESSSIESSKISQQILFFQSIEAQPSTSQDESYLLPVPTESSTTSLPTPISDSIGLQSSILKDFSGVFEPDVSDNNIVTQDVNTSTDNIAGNNDNEVVCIFCERKKKKVRSRIVPLHAAYVHQFKASIKPNIENYEQYKDFLNKLDNFSVQIQRTACLNITGAMKTIPTRAMEVIFSLISLDSYIKEVALTTMTRLRTVKIEPDVGSGKPRRGFWQEVLDTLPLLQTNMDSISPIYIFHKPYKVVKEQIEELEVAVLECHEVLVEISINNVVTLRWIKGYATSKGNRLADSLANTFWTSAFYWYDKIGSDRPN</sequence>
<dbReference type="EMBL" id="OV651821">
    <property type="protein sequence ID" value="CAH1115711.1"/>
    <property type="molecule type" value="Genomic_DNA"/>
</dbReference>
<dbReference type="AlphaFoldDB" id="A0A9P0DB51"/>
<evidence type="ECO:0000256" key="1">
    <source>
        <dbReference type="SAM" id="MobiDB-lite"/>
    </source>
</evidence>
<evidence type="ECO:0000313" key="3">
    <source>
        <dbReference type="Proteomes" id="UP001153636"/>
    </source>
</evidence>
<evidence type="ECO:0000313" key="2">
    <source>
        <dbReference type="EMBL" id="CAH1115711.1"/>
    </source>
</evidence>